<keyword evidence="3 8" id="KW-0597">Phosphoprotein</keyword>
<dbReference type="InterPro" id="IPR039420">
    <property type="entry name" value="WalR-like"/>
</dbReference>
<dbReference type="GO" id="GO:0006355">
    <property type="term" value="P:regulation of DNA-templated transcription"/>
    <property type="evidence" value="ECO:0007669"/>
    <property type="project" value="InterPro"/>
</dbReference>
<comment type="subcellular location">
    <subcellularLocation>
        <location evidence="1">Cytoplasm</location>
    </subcellularLocation>
</comment>
<dbReference type="GO" id="GO:0000976">
    <property type="term" value="F:transcription cis-regulatory region binding"/>
    <property type="evidence" value="ECO:0007669"/>
    <property type="project" value="TreeGrafter"/>
</dbReference>
<feature type="domain" description="OmpR/PhoB-type" evidence="11">
    <location>
        <begin position="125"/>
        <end position="219"/>
    </location>
</feature>
<dbReference type="Proteomes" id="UP000295554">
    <property type="component" value="Unassembled WGS sequence"/>
</dbReference>
<dbReference type="PROSITE" id="PS50110">
    <property type="entry name" value="RESPONSE_REGULATORY"/>
    <property type="match status" value="1"/>
</dbReference>
<dbReference type="PROSITE" id="PS51755">
    <property type="entry name" value="OMPR_PHOB"/>
    <property type="match status" value="1"/>
</dbReference>
<dbReference type="GO" id="GO:0005829">
    <property type="term" value="C:cytosol"/>
    <property type="evidence" value="ECO:0007669"/>
    <property type="project" value="TreeGrafter"/>
</dbReference>
<keyword evidence="7" id="KW-0804">Transcription</keyword>
<keyword evidence="6 9" id="KW-0238">DNA-binding</keyword>
<sequence length="220" mass="24156">MRILLVEDDDSLAVGLVKGLGKEGFTVDHVASGKMALAALRAEPPDMVVLDLGLPDMDGLDVLSRLREDGLRTPVLVLTARDQLDDRIAGLDSGADDYLAKPFDMQELAARLRVFERRLSTASATSVIRIGDVELDTAAHSVKVTGQVVEIPRREYMLLKTLMESSGKVLTREALETRLYSWGEEVASNALEVHIHHLRKKLPDKMIKTVRGIGYTVPSA</sequence>
<comment type="caution">
    <text evidence="12">The sequence shown here is derived from an EMBL/GenBank/DDBJ whole genome shotgun (WGS) entry which is preliminary data.</text>
</comment>
<feature type="DNA-binding region" description="OmpR/PhoB-type" evidence="9">
    <location>
        <begin position="125"/>
        <end position="219"/>
    </location>
</feature>
<dbReference type="InterPro" id="IPR001867">
    <property type="entry name" value="OmpR/PhoB-type_DNA-bd"/>
</dbReference>
<evidence type="ECO:0000256" key="9">
    <source>
        <dbReference type="PROSITE-ProRule" id="PRU01091"/>
    </source>
</evidence>
<evidence type="ECO:0000259" key="10">
    <source>
        <dbReference type="PROSITE" id="PS50110"/>
    </source>
</evidence>
<evidence type="ECO:0000256" key="5">
    <source>
        <dbReference type="ARBA" id="ARBA00023015"/>
    </source>
</evidence>
<gene>
    <name evidence="12" type="ORF">E2F43_15970</name>
</gene>
<evidence type="ECO:0000256" key="8">
    <source>
        <dbReference type="PROSITE-ProRule" id="PRU00169"/>
    </source>
</evidence>
<protein>
    <submittedName>
        <fullName evidence="12">Response regulator transcription factor</fullName>
    </submittedName>
</protein>
<evidence type="ECO:0000256" key="7">
    <source>
        <dbReference type="ARBA" id="ARBA00023163"/>
    </source>
</evidence>
<dbReference type="Pfam" id="PF00072">
    <property type="entry name" value="Response_reg"/>
    <property type="match status" value="1"/>
</dbReference>
<dbReference type="GO" id="GO:0032993">
    <property type="term" value="C:protein-DNA complex"/>
    <property type="evidence" value="ECO:0007669"/>
    <property type="project" value="TreeGrafter"/>
</dbReference>
<dbReference type="InterPro" id="IPR036388">
    <property type="entry name" value="WH-like_DNA-bd_sf"/>
</dbReference>
<accession>A0A4R5LNG5</accession>
<evidence type="ECO:0000256" key="4">
    <source>
        <dbReference type="ARBA" id="ARBA00023012"/>
    </source>
</evidence>
<dbReference type="Gene3D" id="3.40.50.2300">
    <property type="match status" value="1"/>
</dbReference>
<dbReference type="Gene3D" id="1.10.10.10">
    <property type="entry name" value="Winged helix-like DNA-binding domain superfamily/Winged helix DNA-binding domain"/>
    <property type="match status" value="1"/>
</dbReference>
<evidence type="ECO:0000256" key="6">
    <source>
        <dbReference type="ARBA" id="ARBA00023125"/>
    </source>
</evidence>
<keyword evidence="13" id="KW-1185">Reference proteome</keyword>
<dbReference type="CDD" id="cd17624">
    <property type="entry name" value="REC_OmpR_PmrA-like"/>
    <property type="match status" value="1"/>
</dbReference>
<dbReference type="PANTHER" id="PTHR48111">
    <property type="entry name" value="REGULATOR OF RPOS"/>
    <property type="match status" value="1"/>
</dbReference>
<evidence type="ECO:0000256" key="3">
    <source>
        <dbReference type="ARBA" id="ARBA00022553"/>
    </source>
</evidence>
<keyword evidence="5" id="KW-0805">Transcription regulation</keyword>
<dbReference type="SMART" id="SM00448">
    <property type="entry name" value="REC"/>
    <property type="match status" value="1"/>
</dbReference>
<dbReference type="RefSeq" id="WP_133214520.1">
    <property type="nucleotide sequence ID" value="NZ_SMSE01000004.1"/>
</dbReference>
<evidence type="ECO:0000313" key="13">
    <source>
        <dbReference type="Proteomes" id="UP000295554"/>
    </source>
</evidence>
<dbReference type="SUPFAM" id="SSF46894">
    <property type="entry name" value="C-terminal effector domain of the bipartite response regulators"/>
    <property type="match status" value="1"/>
</dbReference>
<evidence type="ECO:0000313" key="12">
    <source>
        <dbReference type="EMBL" id="TDG11864.1"/>
    </source>
</evidence>
<dbReference type="EMBL" id="SMSE01000004">
    <property type="protein sequence ID" value="TDG11864.1"/>
    <property type="molecule type" value="Genomic_DNA"/>
</dbReference>
<proteinExistence type="predicted"/>
<feature type="domain" description="Response regulatory" evidence="10">
    <location>
        <begin position="2"/>
        <end position="116"/>
    </location>
</feature>
<dbReference type="SUPFAM" id="SSF52172">
    <property type="entry name" value="CheY-like"/>
    <property type="match status" value="1"/>
</dbReference>
<name>A0A4R5LNG5_9GAMM</name>
<dbReference type="InterPro" id="IPR016032">
    <property type="entry name" value="Sig_transdc_resp-reg_C-effctor"/>
</dbReference>
<reference evidence="12 13" key="1">
    <citation type="submission" date="2019-03" db="EMBL/GenBank/DDBJ databases">
        <title>Seongchinamella monodicae gen. nov., sp. nov., a novel member of the Gammaproteobacteria isolated from a tidal mudflat of beach.</title>
        <authorList>
            <person name="Yang H.G."/>
            <person name="Kang J.W."/>
            <person name="Lee S.D."/>
        </authorList>
    </citation>
    <scope>NUCLEOTIDE SEQUENCE [LARGE SCALE GENOMIC DNA]</scope>
    <source>
        <strain evidence="12 13">GH4-78</strain>
    </source>
</reference>
<feature type="modified residue" description="4-aspartylphosphate" evidence="8">
    <location>
        <position position="51"/>
    </location>
</feature>
<organism evidence="12 13">
    <name type="scientific">Seongchinamella unica</name>
    <dbReference type="NCBI Taxonomy" id="2547392"/>
    <lineage>
        <taxon>Bacteria</taxon>
        <taxon>Pseudomonadati</taxon>
        <taxon>Pseudomonadota</taxon>
        <taxon>Gammaproteobacteria</taxon>
        <taxon>Cellvibrionales</taxon>
        <taxon>Halieaceae</taxon>
        <taxon>Seongchinamella</taxon>
    </lineage>
</organism>
<dbReference type="InterPro" id="IPR001789">
    <property type="entry name" value="Sig_transdc_resp-reg_receiver"/>
</dbReference>
<dbReference type="OrthoDB" id="9802426at2"/>
<keyword evidence="4" id="KW-0902">Two-component regulatory system</keyword>
<dbReference type="Gene3D" id="6.10.250.690">
    <property type="match status" value="1"/>
</dbReference>
<evidence type="ECO:0000256" key="2">
    <source>
        <dbReference type="ARBA" id="ARBA00022490"/>
    </source>
</evidence>
<evidence type="ECO:0000259" key="11">
    <source>
        <dbReference type="PROSITE" id="PS51755"/>
    </source>
</evidence>
<dbReference type="Pfam" id="PF00486">
    <property type="entry name" value="Trans_reg_C"/>
    <property type="match status" value="1"/>
</dbReference>
<dbReference type="FunFam" id="3.40.50.2300:FF:000002">
    <property type="entry name" value="DNA-binding response regulator PhoP"/>
    <property type="match status" value="1"/>
</dbReference>
<evidence type="ECO:0000256" key="1">
    <source>
        <dbReference type="ARBA" id="ARBA00004496"/>
    </source>
</evidence>
<dbReference type="InterPro" id="IPR011006">
    <property type="entry name" value="CheY-like_superfamily"/>
</dbReference>
<dbReference type="CDD" id="cd00383">
    <property type="entry name" value="trans_reg_C"/>
    <property type="match status" value="1"/>
</dbReference>
<dbReference type="SMART" id="SM00862">
    <property type="entry name" value="Trans_reg_C"/>
    <property type="match status" value="1"/>
</dbReference>
<keyword evidence="2" id="KW-0963">Cytoplasm</keyword>
<dbReference type="AlphaFoldDB" id="A0A4R5LNG5"/>
<dbReference type="GO" id="GO:0000156">
    <property type="term" value="F:phosphorelay response regulator activity"/>
    <property type="evidence" value="ECO:0007669"/>
    <property type="project" value="TreeGrafter"/>
</dbReference>
<dbReference type="PANTHER" id="PTHR48111:SF35">
    <property type="entry name" value="TRANSCRIPTIONAL REGULATORY PROTEIN QSEB"/>
    <property type="match status" value="1"/>
</dbReference>